<proteinExistence type="predicted"/>
<evidence type="ECO:0000313" key="2">
    <source>
        <dbReference type="Proteomes" id="UP000238034"/>
    </source>
</evidence>
<sequence>MLSRLIICLSVATDLCILLVAIFVAKPLWILLLIILSAFIKGWYKYRLSSRKIDSFFRPKQLY</sequence>
<dbReference type="EMBL" id="PVTH01000005">
    <property type="protein sequence ID" value="PRY52841.1"/>
    <property type="molecule type" value="Genomic_DNA"/>
</dbReference>
<name>A0A2T0U4J5_9SPHI</name>
<gene>
    <name evidence="1" type="ORF">B0I27_105311</name>
</gene>
<organism evidence="1 2">
    <name type="scientific">Arcticibacter pallidicorallinus</name>
    <dbReference type="NCBI Taxonomy" id="1259464"/>
    <lineage>
        <taxon>Bacteria</taxon>
        <taxon>Pseudomonadati</taxon>
        <taxon>Bacteroidota</taxon>
        <taxon>Sphingobacteriia</taxon>
        <taxon>Sphingobacteriales</taxon>
        <taxon>Sphingobacteriaceae</taxon>
        <taxon>Arcticibacter</taxon>
    </lineage>
</organism>
<accession>A0A2T0U4J5</accession>
<reference evidence="1 2" key="1">
    <citation type="submission" date="2018-03" db="EMBL/GenBank/DDBJ databases">
        <title>Genomic Encyclopedia of Type Strains, Phase III (KMG-III): the genomes of soil and plant-associated and newly described type strains.</title>
        <authorList>
            <person name="Whitman W."/>
        </authorList>
    </citation>
    <scope>NUCLEOTIDE SEQUENCE [LARGE SCALE GENOMIC DNA]</scope>
    <source>
        <strain evidence="1 2">CGMCC 1.9313</strain>
    </source>
</reference>
<protein>
    <submittedName>
        <fullName evidence="1">Uncharacterized protein</fullName>
    </submittedName>
</protein>
<dbReference type="Proteomes" id="UP000238034">
    <property type="component" value="Unassembled WGS sequence"/>
</dbReference>
<evidence type="ECO:0000313" key="1">
    <source>
        <dbReference type="EMBL" id="PRY52841.1"/>
    </source>
</evidence>
<comment type="caution">
    <text evidence="1">The sequence shown here is derived from an EMBL/GenBank/DDBJ whole genome shotgun (WGS) entry which is preliminary data.</text>
</comment>
<dbReference type="AlphaFoldDB" id="A0A2T0U4J5"/>
<keyword evidence="2" id="KW-1185">Reference proteome</keyword>